<keyword evidence="3" id="KW-1185">Reference proteome</keyword>
<comment type="caution">
    <text evidence="2">The sequence shown here is derived from an EMBL/GenBank/DDBJ whole genome shotgun (WGS) entry which is preliminary data.</text>
</comment>
<evidence type="ECO:0000259" key="1">
    <source>
        <dbReference type="Pfam" id="PF13271"/>
    </source>
</evidence>
<evidence type="ECO:0000313" key="3">
    <source>
        <dbReference type="Proteomes" id="UP000524404"/>
    </source>
</evidence>
<dbReference type="RefSeq" id="WP_184137843.1">
    <property type="nucleotide sequence ID" value="NZ_JACHKT010000070.1"/>
</dbReference>
<sequence>MKPRVFVSSTYYDLKHVRERIEKFIENYGFESVLFESDKVTYEHGKPIDDSAYNEVTLCHLMVLIVGGRYGTSATSSNKAEEQKKYENEYVSITRKEFETALVRNIPVFIFIDKNVFSEYQTYKANQEFFDNNDAYKVFQDSKEIKFKFAHVDNANVFRFIDLIKAKPIKTFDKVEEVEIYLQNQIAGLFYLYLDGLQKQNEVNKVLDTVAELNNISLRMNEMLNSVGKKILGNENEEYETVIKKQFEMIIDFFADQFFEMIEVEETSGEISENQKDEITELIFMTILDIEIKFPDKLNSISRRKWRIEHDENLVENLNAEIVSRGIPLVLGKVDVTRMNSIYHSKVKPFISNEENRVKLIDRLRQEIGILI</sequence>
<evidence type="ECO:0000313" key="2">
    <source>
        <dbReference type="EMBL" id="MBB6005756.1"/>
    </source>
</evidence>
<dbReference type="EMBL" id="JACHKT010000070">
    <property type="protein sequence ID" value="MBB6005756.1"/>
    <property type="molecule type" value="Genomic_DNA"/>
</dbReference>
<dbReference type="InterPro" id="IPR025139">
    <property type="entry name" value="DUF4062"/>
</dbReference>
<gene>
    <name evidence="2" type="ORF">HNP25_004440</name>
</gene>
<accession>A0A841ES39</accession>
<reference evidence="2 3" key="1">
    <citation type="submission" date="2020-08" db="EMBL/GenBank/DDBJ databases">
        <title>Functional genomics of gut bacteria from endangered species of beetles.</title>
        <authorList>
            <person name="Carlos-Shanley C."/>
        </authorList>
    </citation>
    <scope>NUCLEOTIDE SEQUENCE [LARGE SCALE GENOMIC DNA]</scope>
    <source>
        <strain evidence="2 3">S00070</strain>
    </source>
</reference>
<feature type="domain" description="DUF4062" evidence="1">
    <location>
        <begin position="4"/>
        <end position="101"/>
    </location>
</feature>
<dbReference type="Pfam" id="PF13271">
    <property type="entry name" value="DUF4062"/>
    <property type="match status" value="1"/>
</dbReference>
<organism evidence="2 3">
    <name type="scientific">Arcicella rosea</name>
    <dbReference type="NCBI Taxonomy" id="502909"/>
    <lineage>
        <taxon>Bacteria</taxon>
        <taxon>Pseudomonadati</taxon>
        <taxon>Bacteroidota</taxon>
        <taxon>Cytophagia</taxon>
        <taxon>Cytophagales</taxon>
        <taxon>Flectobacillaceae</taxon>
        <taxon>Arcicella</taxon>
    </lineage>
</organism>
<proteinExistence type="predicted"/>
<protein>
    <recommendedName>
        <fullName evidence="1">DUF4062 domain-containing protein</fullName>
    </recommendedName>
</protein>
<dbReference type="Proteomes" id="UP000524404">
    <property type="component" value="Unassembled WGS sequence"/>
</dbReference>
<dbReference type="AlphaFoldDB" id="A0A841ES39"/>
<name>A0A841ES39_9BACT</name>